<dbReference type="EMBL" id="BPLR01007487">
    <property type="protein sequence ID" value="GIY17239.1"/>
    <property type="molecule type" value="Genomic_DNA"/>
</dbReference>
<comment type="caution">
    <text evidence="1">The sequence shown here is derived from an EMBL/GenBank/DDBJ whole genome shotgun (WGS) entry which is preliminary data.</text>
</comment>
<evidence type="ECO:0000313" key="2">
    <source>
        <dbReference type="Proteomes" id="UP001054945"/>
    </source>
</evidence>
<reference evidence="1 2" key="1">
    <citation type="submission" date="2021-06" db="EMBL/GenBank/DDBJ databases">
        <title>Caerostris extrusa draft genome.</title>
        <authorList>
            <person name="Kono N."/>
            <person name="Arakawa K."/>
        </authorList>
    </citation>
    <scope>NUCLEOTIDE SEQUENCE [LARGE SCALE GENOMIC DNA]</scope>
</reference>
<name>A0AAV4R6E3_CAEEX</name>
<evidence type="ECO:0000313" key="1">
    <source>
        <dbReference type="EMBL" id="GIY17239.1"/>
    </source>
</evidence>
<dbReference type="Proteomes" id="UP001054945">
    <property type="component" value="Unassembled WGS sequence"/>
</dbReference>
<protein>
    <submittedName>
        <fullName evidence="1">Uncharacterized protein</fullName>
    </submittedName>
</protein>
<accession>A0AAV4R6E3</accession>
<dbReference type="AlphaFoldDB" id="A0AAV4R6E3"/>
<organism evidence="1 2">
    <name type="scientific">Caerostris extrusa</name>
    <name type="common">Bark spider</name>
    <name type="synonym">Caerostris bankana</name>
    <dbReference type="NCBI Taxonomy" id="172846"/>
    <lineage>
        <taxon>Eukaryota</taxon>
        <taxon>Metazoa</taxon>
        <taxon>Ecdysozoa</taxon>
        <taxon>Arthropoda</taxon>
        <taxon>Chelicerata</taxon>
        <taxon>Arachnida</taxon>
        <taxon>Araneae</taxon>
        <taxon>Araneomorphae</taxon>
        <taxon>Entelegynae</taxon>
        <taxon>Araneoidea</taxon>
        <taxon>Araneidae</taxon>
        <taxon>Caerostris</taxon>
    </lineage>
</organism>
<proteinExistence type="predicted"/>
<sequence length="70" mass="7910">MGLDIYAQTLEELSYPPGIAHIELLIRHRPNSLAHSLCQPESGRRNTSLWLYPESTQKHQGLTTLLSLVN</sequence>
<keyword evidence="2" id="KW-1185">Reference proteome</keyword>
<gene>
    <name evidence="1" type="ORF">CEXT_434561</name>
</gene>